<dbReference type="AlphaFoldDB" id="A0A0E9NJ18"/>
<accession>A0A0E9NJ18</accession>
<organism evidence="2 3">
    <name type="scientific">Saitoella complicata (strain BCRC 22490 / CBS 7301 / JCM 7358 / NBRC 10748 / NRRL Y-17804)</name>
    <dbReference type="NCBI Taxonomy" id="698492"/>
    <lineage>
        <taxon>Eukaryota</taxon>
        <taxon>Fungi</taxon>
        <taxon>Dikarya</taxon>
        <taxon>Ascomycota</taxon>
        <taxon>Taphrinomycotina</taxon>
        <taxon>Taphrinomycotina incertae sedis</taxon>
        <taxon>Saitoella</taxon>
    </lineage>
</organism>
<evidence type="ECO:0000313" key="3">
    <source>
        <dbReference type="Proteomes" id="UP000033140"/>
    </source>
</evidence>
<reference evidence="2 3" key="1">
    <citation type="journal article" date="2011" name="J. Gen. Appl. Microbiol.">
        <title>Draft genome sequencing of the enigmatic yeast Saitoella complicata.</title>
        <authorList>
            <person name="Nishida H."/>
            <person name="Hamamoto M."/>
            <person name="Sugiyama J."/>
        </authorList>
    </citation>
    <scope>NUCLEOTIDE SEQUENCE [LARGE SCALE GENOMIC DNA]</scope>
    <source>
        <strain evidence="2 3">NRRL Y-17804</strain>
    </source>
</reference>
<dbReference type="EMBL" id="BACD03000026">
    <property type="protein sequence ID" value="GAO49813.1"/>
    <property type="molecule type" value="Genomic_DNA"/>
</dbReference>
<feature type="region of interest" description="Disordered" evidence="1">
    <location>
        <begin position="51"/>
        <end position="84"/>
    </location>
</feature>
<sequence>MDVMPSPNTPSPAQIFRLQFNRPPRRYYFNFNPNSNLNVDVYASEKPKVERLNQNSGQTPTITITPPTTQHSTCHSQTMQYFGN</sequence>
<name>A0A0E9NJ18_SAICN</name>
<feature type="compositionally biased region" description="Polar residues" evidence="1">
    <location>
        <begin position="70"/>
        <end position="84"/>
    </location>
</feature>
<feature type="compositionally biased region" description="Low complexity" evidence="1">
    <location>
        <begin position="59"/>
        <end position="69"/>
    </location>
</feature>
<evidence type="ECO:0000313" key="2">
    <source>
        <dbReference type="EMBL" id="GAO49813.1"/>
    </source>
</evidence>
<keyword evidence="3" id="KW-1185">Reference proteome</keyword>
<proteinExistence type="predicted"/>
<dbReference type="Proteomes" id="UP000033140">
    <property type="component" value="Unassembled WGS sequence"/>
</dbReference>
<comment type="caution">
    <text evidence="2">The sequence shown here is derived from an EMBL/GenBank/DDBJ whole genome shotgun (WGS) entry which is preliminary data.</text>
</comment>
<reference evidence="2 3" key="3">
    <citation type="journal article" date="2015" name="Genome Announc.">
        <title>Draft Genome Sequence of the Archiascomycetous Yeast Saitoella complicata.</title>
        <authorList>
            <person name="Yamauchi K."/>
            <person name="Kondo S."/>
            <person name="Hamamoto M."/>
            <person name="Takahashi Y."/>
            <person name="Ogura Y."/>
            <person name="Hayashi T."/>
            <person name="Nishida H."/>
        </authorList>
    </citation>
    <scope>NUCLEOTIDE SEQUENCE [LARGE SCALE GENOMIC DNA]</scope>
    <source>
        <strain evidence="2 3">NRRL Y-17804</strain>
    </source>
</reference>
<evidence type="ECO:0000256" key="1">
    <source>
        <dbReference type="SAM" id="MobiDB-lite"/>
    </source>
</evidence>
<gene>
    <name evidence="2" type="ORF">G7K_3951-t1</name>
</gene>
<protein>
    <submittedName>
        <fullName evidence="2">Uncharacterized protein</fullName>
    </submittedName>
</protein>
<reference evidence="2 3" key="2">
    <citation type="journal article" date="2014" name="J. Gen. Appl. Microbiol.">
        <title>The early diverging ascomycetous budding yeast Saitoella complicata has three histone deacetylases belonging to the Clr6, Hos2, and Rpd3 lineages.</title>
        <authorList>
            <person name="Nishida H."/>
            <person name="Matsumoto T."/>
            <person name="Kondo S."/>
            <person name="Hamamoto M."/>
            <person name="Yoshikawa H."/>
        </authorList>
    </citation>
    <scope>NUCLEOTIDE SEQUENCE [LARGE SCALE GENOMIC DNA]</scope>
    <source>
        <strain evidence="2 3">NRRL Y-17804</strain>
    </source>
</reference>